<accession>A0ABM8ZTK9</accession>
<keyword evidence="3" id="KW-1185">Reference proteome</keyword>
<proteinExistence type="predicted"/>
<keyword evidence="1" id="KW-0812">Transmembrane</keyword>
<dbReference type="EMBL" id="CAKLDI010000001">
    <property type="protein sequence ID" value="CAH0533656.1"/>
    <property type="molecule type" value="Genomic_DNA"/>
</dbReference>
<organism evidence="2 3">
    <name type="scientific">Vibrio stylophorae</name>
    <dbReference type="NCBI Taxonomy" id="659351"/>
    <lineage>
        <taxon>Bacteria</taxon>
        <taxon>Pseudomonadati</taxon>
        <taxon>Pseudomonadota</taxon>
        <taxon>Gammaproteobacteria</taxon>
        <taxon>Vibrionales</taxon>
        <taxon>Vibrionaceae</taxon>
        <taxon>Vibrio</taxon>
    </lineage>
</organism>
<sequence length="113" mass="12803">MINLRLMTLTLLLYAALFGFLRWASTHMQVPYGAYYYLFIPFICGLCLGHLDRLRLTRHVVIFSVLSAPVMVCYAPEVAHYQNQPYILLGLTLLWLPGLGLCTLLGGKLGERL</sequence>
<name>A0ABM8ZTK9_9VIBR</name>
<reference evidence="2" key="1">
    <citation type="submission" date="2021-11" db="EMBL/GenBank/DDBJ databases">
        <authorList>
            <person name="Rodrigo-Torres L."/>
            <person name="Arahal R. D."/>
            <person name="Lucena T."/>
        </authorList>
    </citation>
    <scope>NUCLEOTIDE SEQUENCE</scope>
    <source>
        <strain evidence="2">CECT 7929</strain>
    </source>
</reference>
<dbReference type="Proteomes" id="UP000838672">
    <property type="component" value="Unassembled WGS sequence"/>
</dbReference>
<feature type="transmembrane region" description="Helical" evidence="1">
    <location>
        <begin position="34"/>
        <end position="51"/>
    </location>
</feature>
<gene>
    <name evidence="2" type="ORF">VST7929_01527</name>
</gene>
<feature type="transmembrane region" description="Helical" evidence="1">
    <location>
        <begin position="60"/>
        <end position="79"/>
    </location>
</feature>
<keyword evidence="1" id="KW-1133">Transmembrane helix</keyword>
<dbReference type="RefSeq" id="WP_237466084.1">
    <property type="nucleotide sequence ID" value="NZ_CAKLDI010000001.1"/>
</dbReference>
<keyword evidence="1" id="KW-0472">Membrane</keyword>
<protein>
    <submittedName>
        <fullName evidence="2">Uncharacterized protein</fullName>
    </submittedName>
</protein>
<comment type="caution">
    <text evidence="2">The sequence shown here is derived from an EMBL/GenBank/DDBJ whole genome shotgun (WGS) entry which is preliminary data.</text>
</comment>
<evidence type="ECO:0000313" key="2">
    <source>
        <dbReference type="EMBL" id="CAH0533656.1"/>
    </source>
</evidence>
<feature type="transmembrane region" description="Helical" evidence="1">
    <location>
        <begin position="85"/>
        <end position="107"/>
    </location>
</feature>
<evidence type="ECO:0000256" key="1">
    <source>
        <dbReference type="SAM" id="Phobius"/>
    </source>
</evidence>
<evidence type="ECO:0000313" key="3">
    <source>
        <dbReference type="Proteomes" id="UP000838672"/>
    </source>
</evidence>